<name>M1D4X6_SOLTU</name>
<reference evidence="2" key="2">
    <citation type="submission" date="2015-06" db="UniProtKB">
        <authorList>
            <consortium name="EnsemblPlants"/>
        </authorList>
    </citation>
    <scope>IDENTIFICATION</scope>
    <source>
        <strain evidence="2">DM1-3 516 R44</strain>
    </source>
</reference>
<dbReference type="PaxDb" id="4113-PGSC0003DMT400081531"/>
<dbReference type="AlphaFoldDB" id="M1D4X6"/>
<evidence type="ECO:0000313" key="2">
    <source>
        <dbReference type="EnsemblPlants" id="PGSC0003DMT400081531"/>
    </source>
</evidence>
<evidence type="ECO:0000256" key="1">
    <source>
        <dbReference type="SAM" id="Phobius"/>
    </source>
</evidence>
<dbReference type="EnsemblPlants" id="PGSC0003DMT400081531">
    <property type="protein sequence ID" value="PGSC0003DMT400081531"/>
    <property type="gene ID" value="PGSC0003DMG400031908"/>
</dbReference>
<sequence length="94" mass="10818">MSILTSTHSPFYFLIFYSKIYAVIFFLLHSSEICSSRVAASISKLTISFKIPPYFVLRVLKMWTYICSPDVGILIVKSFELHVEFLVNWLSGKS</sequence>
<dbReference type="InParanoid" id="M1D4X6"/>
<proteinExistence type="predicted"/>
<organism evidence="2 3">
    <name type="scientific">Solanum tuberosum</name>
    <name type="common">Potato</name>
    <dbReference type="NCBI Taxonomy" id="4113"/>
    <lineage>
        <taxon>Eukaryota</taxon>
        <taxon>Viridiplantae</taxon>
        <taxon>Streptophyta</taxon>
        <taxon>Embryophyta</taxon>
        <taxon>Tracheophyta</taxon>
        <taxon>Spermatophyta</taxon>
        <taxon>Magnoliopsida</taxon>
        <taxon>eudicotyledons</taxon>
        <taxon>Gunneridae</taxon>
        <taxon>Pentapetalae</taxon>
        <taxon>asterids</taxon>
        <taxon>lamiids</taxon>
        <taxon>Solanales</taxon>
        <taxon>Solanaceae</taxon>
        <taxon>Solanoideae</taxon>
        <taxon>Solaneae</taxon>
        <taxon>Solanum</taxon>
    </lineage>
</organism>
<keyword evidence="1" id="KW-0812">Transmembrane</keyword>
<evidence type="ECO:0000313" key="3">
    <source>
        <dbReference type="Proteomes" id="UP000011115"/>
    </source>
</evidence>
<keyword evidence="1" id="KW-0472">Membrane</keyword>
<reference evidence="3" key="1">
    <citation type="journal article" date="2011" name="Nature">
        <title>Genome sequence and analysis of the tuber crop potato.</title>
        <authorList>
            <consortium name="The Potato Genome Sequencing Consortium"/>
        </authorList>
    </citation>
    <scope>NUCLEOTIDE SEQUENCE [LARGE SCALE GENOMIC DNA]</scope>
    <source>
        <strain evidence="3">cv. DM1-3 516 R44</strain>
    </source>
</reference>
<feature type="transmembrane region" description="Helical" evidence="1">
    <location>
        <begin position="12"/>
        <end position="28"/>
    </location>
</feature>
<dbReference type="HOGENOM" id="CLU_2390256_0_0_1"/>
<protein>
    <submittedName>
        <fullName evidence="2">Uncharacterized protein</fullName>
    </submittedName>
</protein>
<dbReference type="Proteomes" id="UP000011115">
    <property type="component" value="Unassembled WGS sequence"/>
</dbReference>
<keyword evidence="1" id="KW-1133">Transmembrane helix</keyword>
<keyword evidence="3" id="KW-1185">Reference proteome</keyword>
<accession>M1D4X6</accession>
<dbReference type="Gramene" id="PGSC0003DMT400081531">
    <property type="protein sequence ID" value="PGSC0003DMT400081531"/>
    <property type="gene ID" value="PGSC0003DMG400031908"/>
</dbReference>